<feature type="transmembrane region" description="Helical" evidence="5">
    <location>
        <begin position="207"/>
        <end position="225"/>
    </location>
</feature>
<keyword evidence="5" id="KW-0812">Transmembrane</keyword>
<evidence type="ECO:0000256" key="1">
    <source>
        <dbReference type="ARBA" id="ARBA00004370"/>
    </source>
</evidence>
<dbReference type="Gene3D" id="3.90.1310.10">
    <property type="entry name" value="Penicillin-binding protein 2a (Domain 2)"/>
    <property type="match status" value="1"/>
</dbReference>
<organism evidence="8 9">
    <name type="scientific">Plantactinospora sonchi</name>
    <dbReference type="NCBI Taxonomy" id="1544735"/>
    <lineage>
        <taxon>Bacteria</taxon>
        <taxon>Bacillati</taxon>
        <taxon>Actinomycetota</taxon>
        <taxon>Actinomycetes</taxon>
        <taxon>Micromonosporales</taxon>
        <taxon>Micromonosporaceae</taxon>
        <taxon>Plantactinospora</taxon>
    </lineage>
</organism>
<evidence type="ECO:0000256" key="2">
    <source>
        <dbReference type="ARBA" id="ARBA00007171"/>
    </source>
</evidence>
<dbReference type="PANTHER" id="PTHR30627:SF1">
    <property type="entry name" value="PEPTIDOGLYCAN D,D-TRANSPEPTIDASE FTSI"/>
    <property type="match status" value="1"/>
</dbReference>
<feature type="compositionally biased region" description="Basic residues" evidence="4">
    <location>
        <begin position="187"/>
        <end position="196"/>
    </location>
</feature>
<name>A0ABU7RVX3_9ACTN</name>
<dbReference type="InterPro" id="IPR050515">
    <property type="entry name" value="Beta-lactam/transpept"/>
</dbReference>
<feature type="compositionally biased region" description="Basic and acidic residues" evidence="4">
    <location>
        <begin position="80"/>
        <end position="89"/>
    </location>
</feature>
<dbReference type="SUPFAM" id="SSF56601">
    <property type="entry name" value="beta-lactamase/transpeptidase-like"/>
    <property type="match status" value="1"/>
</dbReference>
<feature type="domain" description="Penicillin-binding protein dimerisation" evidence="7">
    <location>
        <begin position="248"/>
        <end position="394"/>
    </location>
</feature>
<feature type="compositionally biased region" description="Basic and acidic residues" evidence="4">
    <location>
        <begin position="1"/>
        <end position="14"/>
    </location>
</feature>
<accession>A0ABU7RVX3</accession>
<dbReference type="RefSeq" id="WP_331215759.1">
    <property type="nucleotide sequence ID" value="NZ_JAZGQK010000016.1"/>
</dbReference>
<gene>
    <name evidence="8" type="ORF">V1633_19385</name>
</gene>
<reference evidence="8 9" key="1">
    <citation type="submission" date="2024-01" db="EMBL/GenBank/DDBJ databases">
        <title>Genome insights into Plantactinospora sonchi sp. nov.</title>
        <authorList>
            <person name="Wang L."/>
        </authorList>
    </citation>
    <scope>NUCLEOTIDE SEQUENCE [LARGE SCALE GENOMIC DNA]</scope>
    <source>
        <strain evidence="8 9">NEAU-QY2</strain>
    </source>
</reference>
<keyword evidence="9" id="KW-1185">Reference proteome</keyword>
<feature type="compositionally biased region" description="Basic and acidic residues" evidence="4">
    <location>
        <begin position="40"/>
        <end position="53"/>
    </location>
</feature>
<dbReference type="Pfam" id="PF03717">
    <property type="entry name" value="PBP_dimer"/>
    <property type="match status" value="1"/>
</dbReference>
<dbReference type="SUPFAM" id="SSF56519">
    <property type="entry name" value="Penicillin binding protein dimerisation domain"/>
    <property type="match status" value="1"/>
</dbReference>
<dbReference type="InterPro" id="IPR012338">
    <property type="entry name" value="Beta-lactam/transpept-like"/>
</dbReference>
<dbReference type="Proteomes" id="UP001332243">
    <property type="component" value="Unassembled WGS sequence"/>
</dbReference>
<dbReference type="Gene3D" id="3.40.710.10">
    <property type="entry name" value="DD-peptidase/beta-lactamase superfamily"/>
    <property type="match status" value="1"/>
</dbReference>
<feature type="region of interest" description="Disordered" evidence="4">
    <location>
        <begin position="1"/>
        <end position="202"/>
    </location>
</feature>
<dbReference type="InterPro" id="IPR005311">
    <property type="entry name" value="PBP_dimer"/>
</dbReference>
<comment type="subcellular location">
    <subcellularLocation>
        <location evidence="1">Membrane</location>
    </subcellularLocation>
</comment>
<dbReference type="InterPro" id="IPR001460">
    <property type="entry name" value="PCN-bd_Tpept"/>
</dbReference>
<dbReference type="Pfam" id="PF00905">
    <property type="entry name" value="Transpeptidase"/>
    <property type="match status" value="1"/>
</dbReference>
<dbReference type="EMBL" id="JAZGQK010000016">
    <property type="protein sequence ID" value="MEE6260651.1"/>
    <property type="molecule type" value="Genomic_DNA"/>
</dbReference>
<evidence type="ECO:0000313" key="8">
    <source>
        <dbReference type="EMBL" id="MEE6260651.1"/>
    </source>
</evidence>
<keyword evidence="3 5" id="KW-0472">Membrane</keyword>
<comment type="similarity">
    <text evidence="2">Belongs to the transpeptidase family.</text>
</comment>
<feature type="domain" description="Penicillin-binding protein transpeptidase" evidence="6">
    <location>
        <begin position="445"/>
        <end position="751"/>
    </location>
</feature>
<evidence type="ECO:0000259" key="7">
    <source>
        <dbReference type="Pfam" id="PF03717"/>
    </source>
</evidence>
<dbReference type="InterPro" id="IPR036138">
    <property type="entry name" value="PBP_dimer_sf"/>
</dbReference>
<proteinExistence type="inferred from homology"/>
<feature type="compositionally biased region" description="Low complexity" evidence="4">
    <location>
        <begin position="140"/>
        <end position="154"/>
    </location>
</feature>
<keyword evidence="5" id="KW-1133">Transmembrane helix</keyword>
<sequence>MASRSDEPRRDTSVSRRGASRAGDGRRSGADGRGAGGGRDSGDGRRSGTDGRDSGGTSGRDGAGFAGISDARAYTPRGRTVRDTPELSRRYRSNPGDPVEVTGRRAGTADPGQGRRTPRSSRSGDPFRPALQVLDGGRAGTRTVRRAASGTGRTVTARPLGGDAEPAAPARRPTADGPPRGGGGGGRRPRRPRKPPRLADSHRRLRLGTLLALAMFTTIGIRLVALQVVEAPEYQGNGLADRLREVVLPAPRGGIYDRYGAPLVRSVEARYVFADPTLIEDPARTAAMLSPLLGIAASDLVEGMKPRKRPDGRASQFEYLARGVETATAEKVLALDLAGIGTGRDERREVPGGDLAANLLGFTSEDLHGLEGLEARYDDLLQGVNGKRVYEVGKGELAAEIPGGYNRVTKARPGSSIELTIDRDLQYVVQRILGQRMQEVDGSTGAAVVLDVRTGEVLAQASYPTYNAADWKKYDSEDRNDAATSFVVDPGSVHKAIVFGAGLEEGVITPQTAWPIANGIWKGDQYFPDTHPVGGRKLSVAGMLGFSSNVGTIKIADALGAEKVYQYQLKFGLGQATGEGVLGEASGRVLKPPKEWSGSTYGSVPIGHSVDVTPLQMAAVYAAIANDGKWVQPHLVRGIIPSDGSRRAGPAPKTRQVLSPQTAAALRQLMEAPVTIEGGTASKAAIPGYRVAGKTGTGSRVVDGRYAPGEVASFIGMDQADQPRYVIAVFAHTPQGGGGDISAPAFKEMMEYTLRHYRVPSTGAAPPKFVVYPR</sequence>
<evidence type="ECO:0000256" key="5">
    <source>
        <dbReference type="SAM" id="Phobius"/>
    </source>
</evidence>
<dbReference type="Gene3D" id="3.30.450.330">
    <property type="match status" value="1"/>
</dbReference>
<evidence type="ECO:0000313" key="9">
    <source>
        <dbReference type="Proteomes" id="UP001332243"/>
    </source>
</evidence>
<protein>
    <submittedName>
        <fullName evidence="8">Penicillin-binding protein 2</fullName>
    </submittedName>
</protein>
<comment type="caution">
    <text evidence="8">The sequence shown here is derived from an EMBL/GenBank/DDBJ whole genome shotgun (WGS) entry which is preliminary data.</text>
</comment>
<evidence type="ECO:0000256" key="3">
    <source>
        <dbReference type="ARBA" id="ARBA00023136"/>
    </source>
</evidence>
<dbReference type="PANTHER" id="PTHR30627">
    <property type="entry name" value="PEPTIDOGLYCAN D,D-TRANSPEPTIDASE"/>
    <property type="match status" value="1"/>
</dbReference>
<feature type="compositionally biased region" description="Gly residues" evidence="4">
    <location>
        <begin position="54"/>
        <end position="65"/>
    </location>
</feature>
<evidence type="ECO:0000259" key="6">
    <source>
        <dbReference type="Pfam" id="PF00905"/>
    </source>
</evidence>
<feature type="compositionally biased region" description="Low complexity" evidence="4">
    <location>
        <begin position="161"/>
        <end position="178"/>
    </location>
</feature>
<evidence type="ECO:0000256" key="4">
    <source>
        <dbReference type="SAM" id="MobiDB-lite"/>
    </source>
</evidence>